<dbReference type="Proteomes" id="UP001488838">
    <property type="component" value="Unassembled WGS sequence"/>
</dbReference>
<keyword evidence="3" id="KW-1185">Reference proteome</keyword>
<dbReference type="GO" id="GO:0015986">
    <property type="term" value="P:proton motive force-driven ATP synthesis"/>
    <property type="evidence" value="ECO:0007669"/>
    <property type="project" value="InterPro"/>
</dbReference>
<organism evidence="2 3">
    <name type="scientific">Myodes glareolus</name>
    <name type="common">Bank vole</name>
    <name type="synonym">Clethrionomys glareolus</name>
    <dbReference type="NCBI Taxonomy" id="447135"/>
    <lineage>
        <taxon>Eukaryota</taxon>
        <taxon>Metazoa</taxon>
        <taxon>Chordata</taxon>
        <taxon>Craniata</taxon>
        <taxon>Vertebrata</taxon>
        <taxon>Euteleostomi</taxon>
        <taxon>Mammalia</taxon>
        <taxon>Eutheria</taxon>
        <taxon>Euarchontoglires</taxon>
        <taxon>Glires</taxon>
        <taxon>Rodentia</taxon>
        <taxon>Myomorpha</taxon>
        <taxon>Muroidea</taxon>
        <taxon>Cricetidae</taxon>
        <taxon>Arvicolinae</taxon>
        <taxon>Myodes</taxon>
    </lineage>
</organism>
<sequence length="210" mass="22948">MSVITSVQKHLSVEKTRNAKTGIQKRPVSARADTSPCRATLRTVKHDAEVPVTINLPERTVWRLQFMHQNPQLLLLLFACAKLVRTPALIRAGSRVAYRPISAAVLSRPEARTGEGSTVFNGAQNGACQLIRREFQTSVISRDIDTAAKFIGAGAATKLVYLTGSPRLDLGLNAQHHRSYGNVCAFLPRDCEPNSGSVFQGRDIEGSQNQ</sequence>
<proteinExistence type="predicted"/>
<dbReference type="EMBL" id="JBBHLL010000240">
    <property type="protein sequence ID" value="KAK7808411.1"/>
    <property type="molecule type" value="Genomic_DNA"/>
</dbReference>
<dbReference type="PANTHER" id="PTHR10031">
    <property type="entry name" value="ATP SYNTHASE LIPID-BINDING PROTEIN, MITOCHONDRIAL"/>
    <property type="match status" value="1"/>
</dbReference>
<feature type="region of interest" description="Disordered" evidence="1">
    <location>
        <begin position="15"/>
        <end position="34"/>
    </location>
</feature>
<gene>
    <name evidence="2" type="ORF">U0070_014273</name>
</gene>
<evidence type="ECO:0000256" key="1">
    <source>
        <dbReference type="SAM" id="MobiDB-lite"/>
    </source>
</evidence>
<evidence type="ECO:0000313" key="2">
    <source>
        <dbReference type="EMBL" id="KAK7808411.1"/>
    </source>
</evidence>
<protein>
    <submittedName>
        <fullName evidence="2">Uncharacterized protein</fullName>
    </submittedName>
</protein>
<dbReference type="GO" id="GO:0045259">
    <property type="term" value="C:proton-transporting ATP synthase complex"/>
    <property type="evidence" value="ECO:0007669"/>
    <property type="project" value="InterPro"/>
</dbReference>
<dbReference type="InterPro" id="IPR000454">
    <property type="entry name" value="ATP_synth_F0_csu"/>
</dbReference>
<comment type="caution">
    <text evidence="2">The sequence shown here is derived from an EMBL/GenBank/DDBJ whole genome shotgun (WGS) entry which is preliminary data.</text>
</comment>
<dbReference type="PANTHER" id="PTHR10031:SF56">
    <property type="entry name" value="ATP SYNTHASE F(0) COMPLEX SUBUNIT C1, MITOCHONDRIAL"/>
    <property type="match status" value="1"/>
</dbReference>
<accession>A0AAW0I268</accession>
<evidence type="ECO:0000313" key="3">
    <source>
        <dbReference type="Proteomes" id="UP001488838"/>
    </source>
</evidence>
<dbReference type="GO" id="GO:0015078">
    <property type="term" value="F:proton transmembrane transporter activity"/>
    <property type="evidence" value="ECO:0007669"/>
    <property type="project" value="InterPro"/>
</dbReference>
<reference evidence="2 3" key="1">
    <citation type="journal article" date="2023" name="bioRxiv">
        <title>Conserved and derived expression patterns and positive selection on dental genes reveal complex evolutionary context of ever-growing rodent molars.</title>
        <authorList>
            <person name="Calamari Z.T."/>
            <person name="Song A."/>
            <person name="Cohen E."/>
            <person name="Akter M."/>
            <person name="Roy R.D."/>
            <person name="Hallikas O."/>
            <person name="Christensen M.M."/>
            <person name="Li P."/>
            <person name="Marangoni P."/>
            <person name="Jernvall J."/>
            <person name="Klein O.D."/>
        </authorList>
    </citation>
    <scope>NUCLEOTIDE SEQUENCE [LARGE SCALE GENOMIC DNA]</scope>
    <source>
        <strain evidence="2">V071</strain>
    </source>
</reference>
<dbReference type="AlphaFoldDB" id="A0AAW0I268"/>
<name>A0AAW0I268_MYOGA</name>